<dbReference type="NCBIfam" id="NF003381">
    <property type="entry name" value="PRK04460.1"/>
    <property type="match status" value="1"/>
</dbReference>
<feature type="binding site" evidence="7">
    <location>
        <position position="92"/>
    </location>
    <ligand>
        <name>Ni(2+)</name>
        <dbReference type="ChEBI" id="CHEBI:49786"/>
    </ligand>
</feature>
<dbReference type="Pfam" id="PF01402">
    <property type="entry name" value="RHH_1"/>
    <property type="match status" value="1"/>
</dbReference>
<dbReference type="CDD" id="cd22231">
    <property type="entry name" value="RHH_NikR_HicB-like"/>
    <property type="match status" value="1"/>
</dbReference>
<dbReference type="InterPro" id="IPR027271">
    <property type="entry name" value="Acetolactate_synth/TF_NikR_C"/>
</dbReference>
<dbReference type="RefSeq" id="WP_146809645.1">
    <property type="nucleotide sequence ID" value="NZ_BJXX01000077.1"/>
</dbReference>
<dbReference type="InterPro" id="IPR050192">
    <property type="entry name" value="CopG/NikR_regulator"/>
</dbReference>
<dbReference type="NCBIfam" id="NF002815">
    <property type="entry name" value="PRK02967.1"/>
    <property type="match status" value="1"/>
</dbReference>
<keyword evidence="5 7" id="KW-0238">DNA-binding</keyword>
<protein>
    <recommendedName>
        <fullName evidence="7">Putative nickel-responsive regulator</fullName>
    </recommendedName>
</protein>
<dbReference type="NCBIfam" id="NF002169">
    <property type="entry name" value="PRK01002.1"/>
    <property type="match status" value="1"/>
</dbReference>
<evidence type="ECO:0000256" key="3">
    <source>
        <dbReference type="ARBA" id="ARBA00022723"/>
    </source>
</evidence>
<feature type="domain" description="Transcription factor NikR nickel binding C-terminal" evidence="9">
    <location>
        <begin position="58"/>
        <end position="133"/>
    </location>
</feature>
<dbReference type="SUPFAM" id="SSF47598">
    <property type="entry name" value="Ribbon-helix-helix"/>
    <property type="match status" value="1"/>
</dbReference>
<comment type="similarity">
    <text evidence="1 7">Belongs to the transcriptional regulatory CopG/NikR family.</text>
</comment>
<keyword evidence="11" id="KW-1185">Reference proteome</keyword>
<keyword evidence="3 7" id="KW-0479">Metal-binding</keyword>
<evidence type="ECO:0000256" key="2">
    <source>
        <dbReference type="ARBA" id="ARBA00022596"/>
    </source>
</evidence>
<dbReference type="GO" id="GO:0010045">
    <property type="term" value="P:response to nickel cation"/>
    <property type="evidence" value="ECO:0007669"/>
    <property type="project" value="InterPro"/>
</dbReference>
<dbReference type="InterPro" id="IPR010985">
    <property type="entry name" value="Ribbon_hlx_hlx"/>
</dbReference>
<gene>
    <name evidence="10" type="ORF">ADA01nite_18310</name>
</gene>
<feature type="binding site" evidence="7">
    <location>
        <position position="100"/>
    </location>
    <ligand>
        <name>Ni(2+)</name>
        <dbReference type="ChEBI" id="CHEBI:49786"/>
    </ligand>
</feature>
<comment type="caution">
    <text evidence="10">The sequence shown here is derived from an EMBL/GenBank/DDBJ whole genome shotgun (WGS) entry which is preliminary data.</text>
</comment>
<dbReference type="InterPro" id="IPR014864">
    <property type="entry name" value="TF_NikR_Ni-bd_C"/>
</dbReference>
<evidence type="ECO:0000256" key="6">
    <source>
        <dbReference type="ARBA" id="ARBA00023163"/>
    </source>
</evidence>
<dbReference type="AlphaFoldDB" id="A0A511V859"/>
<feature type="binding site" evidence="7">
    <location>
        <position position="81"/>
    </location>
    <ligand>
        <name>Ni(2+)</name>
        <dbReference type="ChEBI" id="CHEBI:49786"/>
    </ligand>
</feature>
<dbReference type="NCBIfam" id="NF001884">
    <property type="entry name" value="PRK00630.1"/>
    <property type="match status" value="1"/>
</dbReference>
<keyword evidence="2 7" id="KW-0533">Nickel</keyword>
<keyword evidence="6 7" id="KW-0804">Transcription</keyword>
<organism evidence="10 11">
    <name type="scientific">Aneurinibacillus danicus</name>
    <dbReference type="NCBI Taxonomy" id="267746"/>
    <lineage>
        <taxon>Bacteria</taxon>
        <taxon>Bacillati</taxon>
        <taxon>Bacillota</taxon>
        <taxon>Bacilli</taxon>
        <taxon>Bacillales</taxon>
        <taxon>Paenibacillaceae</taxon>
        <taxon>Aneurinibacillus group</taxon>
        <taxon>Aneurinibacillus</taxon>
    </lineage>
</organism>
<evidence type="ECO:0000256" key="1">
    <source>
        <dbReference type="ARBA" id="ARBA00008478"/>
    </source>
</evidence>
<feature type="domain" description="Ribbon-helix-helix protein CopG" evidence="8">
    <location>
        <begin position="7"/>
        <end position="47"/>
    </location>
</feature>
<dbReference type="PANTHER" id="PTHR34719">
    <property type="entry name" value="NICKEL-RESPONSIVE REGULATOR"/>
    <property type="match status" value="1"/>
</dbReference>
<evidence type="ECO:0000256" key="4">
    <source>
        <dbReference type="ARBA" id="ARBA00023015"/>
    </source>
</evidence>
<evidence type="ECO:0000313" key="10">
    <source>
        <dbReference type="EMBL" id="GEN34371.1"/>
    </source>
</evidence>
<accession>A0A511V859</accession>
<dbReference type="SUPFAM" id="SSF55021">
    <property type="entry name" value="ACT-like"/>
    <property type="match status" value="1"/>
</dbReference>
<dbReference type="HAMAP" id="MF_00476">
    <property type="entry name" value="NikR"/>
    <property type="match status" value="1"/>
</dbReference>
<sequence length="141" mass="16242">MSKSTLKRFGVSMDEKLLKEFDQMISSKGYENRSEAVRDMVRDALVKQSWKDDEQYVAGSILLFYDHHHTDVLQELINIQHDMHHAIMATTHFHLDHHNCLELIVVKGKSGELRKFSDQLISIKGVKYGKFTVAPVEDTLA</sequence>
<dbReference type="GO" id="GO:0016151">
    <property type="term" value="F:nickel cation binding"/>
    <property type="evidence" value="ECO:0007669"/>
    <property type="project" value="UniProtKB-UniRule"/>
</dbReference>
<dbReference type="EMBL" id="BJXX01000077">
    <property type="protein sequence ID" value="GEN34371.1"/>
    <property type="molecule type" value="Genomic_DNA"/>
</dbReference>
<proteinExistence type="inferred from homology"/>
<dbReference type="Gene3D" id="1.10.1220.10">
    <property type="entry name" value="Met repressor-like"/>
    <property type="match status" value="1"/>
</dbReference>
<dbReference type="InterPro" id="IPR022988">
    <property type="entry name" value="Ni_resp_reg_NikR"/>
</dbReference>
<dbReference type="OrthoDB" id="9806294at2"/>
<comment type="cofactor">
    <cofactor evidence="7">
        <name>Ni(2+)</name>
        <dbReference type="ChEBI" id="CHEBI:49786"/>
    </cofactor>
    <text evidence="7">Binds 1 nickel ion per subunit.</text>
</comment>
<evidence type="ECO:0000313" key="11">
    <source>
        <dbReference type="Proteomes" id="UP000321157"/>
    </source>
</evidence>
<keyword evidence="4 7" id="KW-0805">Transcription regulation</keyword>
<name>A0A511V859_9BACL</name>
<dbReference type="Proteomes" id="UP000321157">
    <property type="component" value="Unassembled WGS sequence"/>
</dbReference>
<feature type="binding site" evidence="7">
    <location>
        <position position="94"/>
    </location>
    <ligand>
        <name>Ni(2+)</name>
        <dbReference type="ChEBI" id="CHEBI:49786"/>
    </ligand>
</feature>
<comment type="function">
    <text evidence="7">Transcriptional regulator.</text>
</comment>
<dbReference type="InterPro" id="IPR002145">
    <property type="entry name" value="CopG"/>
</dbReference>
<evidence type="ECO:0000259" key="9">
    <source>
        <dbReference type="Pfam" id="PF08753"/>
    </source>
</evidence>
<evidence type="ECO:0000256" key="7">
    <source>
        <dbReference type="HAMAP-Rule" id="MF_00476"/>
    </source>
</evidence>
<dbReference type="GO" id="GO:0003700">
    <property type="term" value="F:DNA-binding transcription factor activity"/>
    <property type="evidence" value="ECO:0007669"/>
    <property type="project" value="UniProtKB-UniRule"/>
</dbReference>
<dbReference type="InterPro" id="IPR013321">
    <property type="entry name" value="Arc_rbn_hlx_hlx"/>
</dbReference>
<evidence type="ECO:0000259" key="8">
    <source>
        <dbReference type="Pfam" id="PF01402"/>
    </source>
</evidence>
<dbReference type="PANTHER" id="PTHR34719:SF2">
    <property type="entry name" value="NICKEL-RESPONSIVE REGULATOR"/>
    <property type="match status" value="1"/>
</dbReference>
<dbReference type="GO" id="GO:0003677">
    <property type="term" value="F:DNA binding"/>
    <property type="evidence" value="ECO:0007669"/>
    <property type="project" value="UniProtKB-KW"/>
</dbReference>
<dbReference type="Gene3D" id="3.30.70.1150">
    <property type="entry name" value="ACT-like. Chain A, domain 2"/>
    <property type="match status" value="1"/>
</dbReference>
<reference evidence="10 11" key="1">
    <citation type="submission" date="2019-07" db="EMBL/GenBank/DDBJ databases">
        <title>Whole genome shotgun sequence of Aneurinibacillus danicus NBRC 102444.</title>
        <authorList>
            <person name="Hosoyama A."/>
            <person name="Uohara A."/>
            <person name="Ohji S."/>
            <person name="Ichikawa N."/>
        </authorList>
    </citation>
    <scope>NUCLEOTIDE SEQUENCE [LARGE SCALE GENOMIC DNA]</scope>
    <source>
        <strain evidence="10 11">NBRC 102444</strain>
    </source>
</reference>
<dbReference type="InterPro" id="IPR045865">
    <property type="entry name" value="ACT-like_dom_sf"/>
</dbReference>
<evidence type="ECO:0000256" key="5">
    <source>
        <dbReference type="ARBA" id="ARBA00023125"/>
    </source>
</evidence>
<dbReference type="Pfam" id="PF08753">
    <property type="entry name" value="NikR_C"/>
    <property type="match status" value="1"/>
</dbReference>